<dbReference type="EMBL" id="BLKY01000001">
    <property type="protein sequence ID" value="GFG87892.1"/>
    <property type="molecule type" value="Genomic_DNA"/>
</dbReference>
<proteinExistence type="predicted"/>
<protein>
    <submittedName>
        <fullName evidence="1">Uncharacterized protein</fullName>
    </submittedName>
</protein>
<evidence type="ECO:0000313" key="2">
    <source>
        <dbReference type="EMBL" id="GFG87892.1"/>
    </source>
</evidence>
<evidence type="ECO:0000313" key="3">
    <source>
        <dbReference type="Proteomes" id="UP000465305"/>
    </source>
</evidence>
<gene>
    <name evidence="1" type="ORF">MALGJ_00360</name>
    <name evidence="2" type="ORF">MALGJ_45680</name>
</gene>
<comment type="caution">
    <text evidence="1">The sequence shown here is derived from an EMBL/GenBank/DDBJ whole genome shotgun (WGS) entry which is preliminary data.</text>
</comment>
<accession>A0A7I9Y3X2</accession>
<sequence>MSVGKNYVYKLAQRTLGDHADEWLDTPRLGLGETLTATPTTPRSLIESGCPACISSVADVLESLESSTGESR</sequence>
<dbReference type="RefSeq" id="WP_163762264.1">
    <property type="nucleotide sequence ID" value="NZ_BLKY01000001.1"/>
</dbReference>
<name>A0A7I9Y3X2_MYCAL</name>
<dbReference type="Proteomes" id="UP000465305">
    <property type="component" value="Unassembled WGS sequence"/>
</dbReference>
<organism evidence="1 3">
    <name type="scientific">Mycolicibacter algericus</name>
    <name type="common">Mycobacterium algericum</name>
    <dbReference type="NCBI Taxonomy" id="1288388"/>
    <lineage>
        <taxon>Bacteria</taxon>
        <taxon>Bacillati</taxon>
        <taxon>Actinomycetota</taxon>
        <taxon>Actinomycetes</taxon>
        <taxon>Mycobacteriales</taxon>
        <taxon>Mycobacteriaceae</taxon>
        <taxon>Mycolicibacter</taxon>
    </lineage>
</organism>
<dbReference type="AlphaFoldDB" id="A0A7I9Y3X2"/>
<evidence type="ECO:0000313" key="1">
    <source>
        <dbReference type="EMBL" id="GFG83360.1"/>
    </source>
</evidence>
<dbReference type="EMBL" id="BLKY01000001">
    <property type="protein sequence ID" value="GFG83360.1"/>
    <property type="molecule type" value="Genomic_DNA"/>
</dbReference>
<reference evidence="1" key="2">
    <citation type="submission" date="2020-02" db="EMBL/GenBank/DDBJ databases">
        <authorList>
            <person name="Matsumoto Y."/>
            <person name="Motooka D."/>
            <person name="Nakamura S."/>
        </authorList>
    </citation>
    <scope>NUCLEOTIDE SEQUENCE</scope>
    <source>
        <strain evidence="1">JCM 30723</strain>
    </source>
</reference>
<reference evidence="1 3" key="1">
    <citation type="journal article" date="2019" name="Emerg. Microbes Infect.">
        <title>Comprehensive subspecies identification of 175 nontuberculous mycobacteria species based on 7547 genomic profiles.</title>
        <authorList>
            <person name="Matsumoto Y."/>
            <person name="Kinjo T."/>
            <person name="Motooka D."/>
            <person name="Nabeya D."/>
            <person name="Jung N."/>
            <person name="Uechi K."/>
            <person name="Horii T."/>
            <person name="Iida T."/>
            <person name="Fujita J."/>
            <person name="Nakamura S."/>
        </authorList>
    </citation>
    <scope>NUCLEOTIDE SEQUENCE [LARGE SCALE GENOMIC DNA]</scope>
    <source>
        <strain evidence="1 3">JCM 30723</strain>
    </source>
</reference>